<reference evidence="1 2" key="1">
    <citation type="journal article" date="2013" name="BMC Genomics">
        <title>The miniature genome of a carnivorous plant Genlisea aurea contains a low number of genes and short non-coding sequences.</title>
        <authorList>
            <person name="Leushkin E.V."/>
            <person name="Sutormin R.A."/>
            <person name="Nabieva E.R."/>
            <person name="Penin A.A."/>
            <person name="Kondrashov A.S."/>
            <person name="Logacheva M.D."/>
        </authorList>
    </citation>
    <scope>NUCLEOTIDE SEQUENCE [LARGE SCALE GENOMIC DNA]</scope>
</reference>
<evidence type="ECO:0000313" key="1">
    <source>
        <dbReference type="EMBL" id="EPS58211.1"/>
    </source>
</evidence>
<dbReference type="EMBL" id="AUSU01009435">
    <property type="protein sequence ID" value="EPS58211.1"/>
    <property type="molecule type" value="Genomic_DNA"/>
</dbReference>
<organism evidence="1 2">
    <name type="scientific">Genlisea aurea</name>
    <dbReference type="NCBI Taxonomy" id="192259"/>
    <lineage>
        <taxon>Eukaryota</taxon>
        <taxon>Viridiplantae</taxon>
        <taxon>Streptophyta</taxon>
        <taxon>Embryophyta</taxon>
        <taxon>Tracheophyta</taxon>
        <taxon>Spermatophyta</taxon>
        <taxon>Magnoliopsida</taxon>
        <taxon>eudicotyledons</taxon>
        <taxon>Gunneridae</taxon>
        <taxon>Pentapetalae</taxon>
        <taxon>asterids</taxon>
        <taxon>lamiids</taxon>
        <taxon>Lamiales</taxon>
        <taxon>Lentibulariaceae</taxon>
        <taxon>Genlisea</taxon>
    </lineage>
</organism>
<gene>
    <name evidence="1" type="ORF">M569_16604</name>
</gene>
<keyword evidence="2" id="KW-1185">Reference proteome</keyword>
<evidence type="ECO:0000313" key="2">
    <source>
        <dbReference type="Proteomes" id="UP000015453"/>
    </source>
</evidence>
<sequence>MDVIGSASFKNFILCHPCVGVGHGIDCCRICVGPDKEWSRRCPFTFITRPVSSSRTSNTPYGNARTMVNGPIQRWGDSFNPYKAYQRLTGATGQWSKAKSVNKELTDTAMGYIQFLIAYNLTGRIRSFFIPTKFELWLLNNIKAGKKLNPATVAYHTIEMAKKRRSEVRKIGHVITNFAKRAGL</sequence>
<accession>S8C174</accession>
<name>S8C174_9LAMI</name>
<comment type="caution">
    <text evidence="1">The sequence shown here is derived from an EMBL/GenBank/DDBJ whole genome shotgun (WGS) entry which is preliminary data.</text>
</comment>
<dbReference type="AlphaFoldDB" id="S8C174"/>
<protein>
    <submittedName>
        <fullName evidence="1">Uncharacterized protein</fullName>
    </submittedName>
</protein>
<proteinExistence type="predicted"/>
<dbReference type="Proteomes" id="UP000015453">
    <property type="component" value="Unassembled WGS sequence"/>
</dbReference>